<comment type="similarity">
    <text evidence="1">Belongs to the sulfatase family.</text>
</comment>
<evidence type="ECO:0000256" key="5">
    <source>
        <dbReference type="SAM" id="SignalP"/>
    </source>
</evidence>
<protein>
    <submittedName>
        <fullName evidence="7">Alkaline phosphatase-like alpha/beta/alpha</fullName>
    </submittedName>
</protein>
<keyword evidence="4" id="KW-0325">Glycoprotein</keyword>
<dbReference type="InterPro" id="IPR024607">
    <property type="entry name" value="Sulfatase_CS"/>
</dbReference>
<dbReference type="GO" id="GO:0008449">
    <property type="term" value="F:N-acetylglucosamine-6-sulfatase activity"/>
    <property type="evidence" value="ECO:0007669"/>
    <property type="project" value="TreeGrafter"/>
</dbReference>
<dbReference type="GO" id="GO:0005539">
    <property type="term" value="F:glycosaminoglycan binding"/>
    <property type="evidence" value="ECO:0007669"/>
    <property type="project" value="TreeGrafter"/>
</dbReference>
<dbReference type="InterPro" id="IPR000917">
    <property type="entry name" value="Sulfatase_N"/>
</dbReference>
<reference evidence="7" key="2">
    <citation type="journal article" date="2023" name="IMA Fungus">
        <title>Comparative genomic study of the Penicillium genus elucidates a diverse pangenome and 15 lateral gene transfer events.</title>
        <authorList>
            <person name="Petersen C."/>
            <person name="Sorensen T."/>
            <person name="Nielsen M.R."/>
            <person name="Sondergaard T.E."/>
            <person name="Sorensen J.L."/>
            <person name="Fitzpatrick D.A."/>
            <person name="Frisvad J.C."/>
            <person name="Nielsen K.L."/>
        </authorList>
    </citation>
    <scope>NUCLEOTIDE SEQUENCE</scope>
    <source>
        <strain evidence="7">IBT 16849</strain>
    </source>
</reference>
<evidence type="ECO:0000256" key="4">
    <source>
        <dbReference type="ARBA" id="ARBA00023180"/>
    </source>
</evidence>
<reference evidence="7" key="1">
    <citation type="submission" date="2022-11" db="EMBL/GenBank/DDBJ databases">
        <authorList>
            <person name="Petersen C."/>
        </authorList>
    </citation>
    <scope>NUCLEOTIDE SEQUENCE</scope>
    <source>
        <strain evidence="7">IBT 16849</strain>
    </source>
</reference>
<organism evidence="7 8">
    <name type="scientific">Penicillium cf. griseofulvum</name>
    <dbReference type="NCBI Taxonomy" id="2972120"/>
    <lineage>
        <taxon>Eukaryota</taxon>
        <taxon>Fungi</taxon>
        <taxon>Dikarya</taxon>
        <taxon>Ascomycota</taxon>
        <taxon>Pezizomycotina</taxon>
        <taxon>Eurotiomycetes</taxon>
        <taxon>Eurotiomycetidae</taxon>
        <taxon>Eurotiales</taxon>
        <taxon>Aspergillaceae</taxon>
        <taxon>Penicillium</taxon>
    </lineage>
</organism>
<feature type="chain" id="PRO_5040820020" evidence="5">
    <location>
        <begin position="21"/>
        <end position="603"/>
    </location>
</feature>
<dbReference type="SUPFAM" id="SSF53649">
    <property type="entry name" value="Alkaline phosphatase-like"/>
    <property type="match status" value="1"/>
</dbReference>
<evidence type="ECO:0000259" key="6">
    <source>
        <dbReference type="Pfam" id="PF00884"/>
    </source>
</evidence>
<feature type="domain" description="Sulfatase N-terminal" evidence="6">
    <location>
        <begin position="39"/>
        <end position="335"/>
    </location>
</feature>
<keyword evidence="3" id="KW-0378">Hydrolase</keyword>
<dbReference type="PANTHER" id="PTHR43108">
    <property type="entry name" value="N-ACETYLGLUCOSAMINE-6-SULFATASE FAMILY MEMBER"/>
    <property type="match status" value="1"/>
</dbReference>
<evidence type="ECO:0000313" key="8">
    <source>
        <dbReference type="Proteomes" id="UP001150879"/>
    </source>
</evidence>
<dbReference type="PANTHER" id="PTHR43108:SF8">
    <property type="entry name" value="SD21168P"/>
    <property type="match status" value="1"/>
</dbReference>
<keyword evidence="8" id="KW-1185">Reference proteome</keyword>
<dbReference type="InterPro" id="IPR017850">
    <property type="entry name" value="Alkaline_phosphatase_core_sf"/>
</dbReference>
<dbReference type="AlphaFoldDB" id="A0A9W9SVP9"/>
<evidence type="ECO:0000256" key="1">
    <source>
        <dbReference type="ARBA" id="ARBA00008779"/>
    </source>
</evidence>
<dbReference type="Pfam" id="PF00884">
    <property type="entry name" value="Sulfatase"/>
    <property type="match status" value="1"/>
</dbReference>
<name>A0A9W9SVP9_9EURO</name>
<dbReference type="Proteomes" id="UP001150879">
    <property type="component" value="Unassembled WGS sequence"/>
</dbReference>
<accession>A0A9W9SVP9</accession>
<evidence type="ECO:0000256" key="3">
    <source>
        <dbReference type="ARBA" id="ARBA00022801"/>
    </source>
</evidence>
<proteinExistence type="inferred from homology"/>
<keyword evidence="2 5" id="KW-0732">Signal</keyword>
<dbReference type="CDD" id="cd16147">
    <property type="entry name" value="G6S"/>
    <property type="match status" value="1"/>
</dbReference>
<evidence type="ECO:0000256" key="2">
    <source>
        <dbReference type="ARBA" id="ARBA00022729"/>
    </source>
</evidence>
<dbReference type="PROSITE" id="PS00523">
    <property type="entry name" value="SULFATASE_1"/>
    <property type="match status" value="1"/>
</dbReference>
<feature type="signal peptide" evidence="5">
    <location>
        <begin position="1"/>
        <end position="20"/>
    </location>
</feature>
<comment type="caution">
    <text evidence="7">The sequence shown here is derived from an EMBL/GenBank/DDBJ whole genome shotgun (WGS) entry which is preliminary data.</text>
</comment>
<evidence type="ECO:0000313" key="7">
    <source>
        <dbReference type="EMBL" id="KAJ5200777.1"/>
    </source>
</evidence>
<dbReference type="EMBL" id="JAPQKP010000003">
    <property type="protein sequence ID" value="KAJ5200777.1"/>
    <property type="molecule type" value="Genomic_DNA"/>
</dbReference>
<sequence length="603" mass="68114">MNFGHIVSLGLLLATSAAHGASEDVVEFASSKKDSTTKPIFLFIMTDDQDLKLDSLAYTPLTMKYMAKKGTTFTNHFVTTALCCPSRISLLTGPLAHNTNVTYIHPPWGGYPKFIDQGFNDNYLPVWLQQERYGTYYTGKLMNRHLLEYYDCPHAAGLNGSDLVLGPDTYDYLNATYQRNHDEPASYLGCHTTEVLREKSMGFLEDALAGERPFFLTVAPIAPHSNINGTYRNSAGPMWMDEPIPEEYHKHLFPDARSLELPTSTQKSWIYDLPYRNQSVLDYNDHYYRQRLLALQGVDELVDNLITRLEQSEKINNTYIIYTSDDGFHISQHRLPKVSFGRWHMLPSVVKSFGSLWKPLPRESRSLVARFKYNSKSSSRSVLFNNLPVGFSQQDHSAASLFLEPLPNLDISSRRTTRHALHQIYFVGALQPWANFEADVANTYNSQAWSPRALASSLTSNSLAGSVHEEQVFVSDERSIQGRLDGRAGTVLGAVFRAQNQDLKPGSFKGAQLPYQGYLKAPDFVLMTSACVAKVLGEAKVPWIAEHRLDNLVDEFENGDAEQTLRHALGQVARYMLDTRLKYGFLTTYEQTIFLRKVDVGRV</sequence>
<gene>
    <name evidence="7" type="ORF">N7472_005981</name>
</gene>
<dbReference type="Gene3D" id="3.40.720.10">
    <property type="entry name" value="Alkaline Phosphatase, subunit A"/>
    <property type="match status" value="1"/>
</dbReference>